<dbReference type="Pfam" id="PF23241">
    <property type="entry name" value="HAT_PRP39_C"/>
    <property type="match status" value="1"/>
</dbReference>
<dbReference type="InterPro" id="IPR011990">
    <property type="entry name" value="TPR-like_helical_dom_sf"/>
</dbReference>
<dbReference type="GO" id="GO:0005685">
    <property type="term" value="C:U1 snRNP"/>
    <property type="evidence" value="ECO:0007669"/>
    <property type="project" value="TreeGrafter"/>
</dbReference>
<dbReference type="GO" id="GO:0000243">
    <property type="term" value="C:commitment complex"/>
    <property type="evidence" value="ECO:0007669"/>
    <property type="project" value="TreeGrafter"/>
</dbReference>
<dbReference type="AlphaFoldDB" id="A0A7C8YGT8"/>
<dbReference type="InterPro" id="IPR003107">
    <property type="entry name" value="HAT"/>
</dbReference>
<dbReference type="FunFam" id="1.25.40.10:FF:000159">
    <property type="entry name" value="Tetratricopeptide repeat (TPR)-like superfamily protein"/>
    <property type="match status" value="1"/>
</dbReference>
<name>A0A7C8YGT8_OPUST</name>
<feature type="region of interest" description="Disordered" evidence="7">
    <location>
        <begin position="63"/>
        <end position="87"/>
    </location>
</feature>
<proteinExistence type="inferred from homology"/>
<dbReference type="PANTHER" id="PTHR17204:SF5">
    <property type="entry name" value="PRE-MRNA-PROCESSING FACTOR 39"/>
    <property type="match status" value="1"/>
</dbReference>
<feature type="compositionally biased region" description="Basic and acidic residues" evidence="7">
    <location>
        <begin position="344"/>
        <end position="358"/>
    </location>
</feature>
<evidence type="ECO:0000256" key="5">
    <source>
        <dbReference type="ARBA" id="ARBA00023242"/>
    </source>
</evidence>
<dbReference type="GO" id="GO:0030627">
    <property type="term" value="F:pre-mRNA 5'-splice site binding"/>
    <property type="evidence" value="ECO:0007669"/>
    <property type="project" value="TreeGrafter"/>
</dbReference>
<feature type="region of interest" description="Disordered" evidence="7">
    <location>
        <begin position="330"/>
        <end position="369"/>
    </location>
</feature>
<dbReference type="Pfam" id="PF23240">
    <property type="entry name" value="HAT_PRP39_N"/>
    <property type="match status" value="1"/>
</dbReference>
<evidence type="ECO:0008006" key="9">
    <source>
        <dbReference type="Google" id="ProtNLM"/>
    </source>
</evidence>
<reference evidence="8" key="2">
    <citation type="submission" date="2020-07" db="EMBL/GenBank/DDBJ databases">
        <authorList>
            <person name="Vera ALvarez R."/>
            <person name="Arias-Moreno D.M."/>
            <person name="Jimenez-Jacinto V."/>
            <person name="Jimenez-Bremont J.F."/>
            <person name="Swaminathan K."/>
            <person name="Moose S.P."/>
            <person name="Guerrero-Gonzalez M.L."/>
            <person name="Marino-Ramirez L."/>
            <person name="Landsman D."/>
            <person name="Rodriguez-Kessler M."/>
            <person name="Delgado-Sanchez P."/>
        </authorList>
    </citation>
    <scope>NUCLEOTIDE SEQUENCE</scope>
    <source>
        <tissue evidence="8">Cladode</tissue>
    </source>
</reference>
<comment type="subcellular location">
    <subcellularLocation>
        <location evidence="1">Nucleus</location>
    </subcellularLocation>
</comment>
<evidence type="ECO:0000256" key="3">
    <source>
        <dbReference type="ARBA" id="ARBA00022737"/>
    </source>
</evidence>
<keyword evidence="4" id="KW-0508">mRNA splicing</keyword>
<dbReference type="SUPFAM" id="SSF48452">
    <property type="entry name" value="TPR-like"/>
    <property type="match status" value="2"/>
</dbReference>
<dbReference type="Gene3D" id="1.25.40.10">
    <property type="entry name" value="Tetratricopeptide repeat domain"/>
    <property type="match status" value="2"/>
</dbReference>
<evidence type="ECO:0000313" key="8">
    <source>
        <dbReference type="EMBL" id="MBA4617917.1"/>
    </source>
</evidence>
<keyword evidence="2" id="KW-0507">mRNA processing</keyword>
<keyword evidence="5" id="KW-0539">Nucleus</keyword>
<comment type="similarity">
    <text evidence="6">Belongs to the PRP39 family.</text>
</comment>
<dbReference type="EMBL" id="GISG01018295">
    <property type="protein sequence ID" value="MBA4617917.1"/>
    <property type="molecule type" value="Transcribed_RNA"/>
</dbReference>
<accession>A0A7C8YGT8</accession>
<feature type="compositionally biased region" description="Low complexity" evidence="7">
    <location>
        <begin position="330"/>
        <end position="343"/>
    </location>
</feature>
<dbReference type="SMART" id="SM00386">
    <property type="entry name" value="HAT"/>
    <property type="match status" value="7"/>
</dbReference>
<evidence type="ECO:0000256" key="4">
    <source>
        <dbReference type="ARBA" id="ARBA00023187"/>
    </source>
</evidence>
<dbReference type="GO" id="GO:0000395">
    <property type="term" value="P:mRNA 5'-splice site recognition"/>
    <property type="evidence" value="ECO:0007669"/>
    <property type="project" value="TreeGrafter"/>
</dbReference>
<dbReference type="InterPro" id="IPR059164">
    <property type="entry name" value="HAT_PRP39_C"/>
</dbReference>
<evidence type="ECO:0000256" key="6">
    <source>
        <dbReference type="ARBA" id="ARBA00038019"/>
    </source>
</evidence>
<dbReference type="PANTHER" id="PTHR17204">
    <property type="entry name" value="PRE-MRNA PROCESSING PROTEIN PRP39-RELATED"/>
    <property type="match status" value="1"/>
</dbReference>
<evidence type="ECO:0000256" key="1">
    <source>
        <dbReference type="ARBA" id="ARBA00004123"/>
    </source>
</evidence>
<dbReference type="FunFam" id="1.25.40.10:FF:000064">
    <property type="entry name" value="Putative pre-mrna-processing factor 39"/>
    <property type="match status" value="1"/>
</dbReference>
<evidence type="ECO:0000256" key="2">
    <source>
        <dbReference type="ARBA" id="ARBA00022664"/>
    </source>
</evidence>
<dbReference type="GO" id="GO:0071004">
    <property type="term" value="C:U2-type prespliceosome"/>
    <property type="evidence" value="ECO:0007669"/>
    <property type="project" value="TreeGrafter"/>
</dbReference>
<reference evidence="8" key="1">
    <citation type="journal article" date="2013" name="J. Plant Res.">
        <title>Effect of fungi and light on seed germination of three Opuntia species from semiarid lands of central Mexico.</title>
        <authorList>
            <person name="Delgado-Sanchez P."/>
            <person name="Jimenez-Bremont J.F."/>
            <person name="Guerrero-Gonzalez Mde L."/>
            <person name="Flores J."/>
        </authorList>
    </citation>
    <scope>NUCLEOTIDE SEQUENCE</scope>
    <source>
        <tissue evidence="8">Cladode</tissue>
    </source>
</reference>
<protein>
    <recommendedName>
        <fullName evidence="9">Suppressor of forked domain-containing protein</fullName>
    </recommendedName>
</protein>
<sequence length="813" mass="90120">MGDSDTVVAHSSKDMGYKPAGDHVAANSNSTDAAAGIATDAAGYGSNFDAGNSHIDQVSAALDASVASSEDTRPPAGGEDGNQATAGGESMSVELNQASQTSVYDASANGIVVSDANGNAANSHDVQVTEATQQFEDGAVLSAEEERLWNIVKTNSLDFNAWTSLIEETEKMSQDNIYKIRKVYDAFLAEFPLCYGYWKKYADHEARFGAIDKVVEVYERAVQGVTYSVDIWLHYCVFAINTYGDPDTIRRLFERALVYVGTDYLSFPLWDKYIEYEYTQQEWGRLAMIYTRILENPNQQLDRYFTSFKELAGSRPLSELRTAEEAAAFATDADAPSSDADAPGTEKEIHTDAMEESSKPGSTGLTEPEELEKYIASREEMYKKAREFDSKISGFETAIRRPYFHVRPLNDAELENWHNYLDFMERDGDFNKIVKLYERCLVACANYPEFWIRYVLCMDASGSNELADNALARATQVFVKRQPEIHLFAARFREQHGDIPGARDAYQLVHTEISPGLLEAIIDHANMERRLGNMEDAFSLYEQAIAIEKGKEHSQTLPMLFAQYSRFVYLACGNAEKARDILVGALEHVQLSKPLLEALIHLESIQSLPKQIDHIDSLVEKFIAPGLDHADAASVLEREELSNIYLEFLGLFGDVQSIKKAKDRHARLFLRHRSSSESRKRHADDFLTSDKAKLAKSVAAPSAVAAYPTAQNQWASGYGSQPQAWPQATQAQAQPYNPGYAQQATYSGYYGGTYPPQPVPASVPQTASYGGYPSTYPAQAYPTQTYVAPVATATTPAMQQPAAAPQAYYSGYY</sequence>
<keyword evidence="3" id="KW-0677">Repeat</keyword>
<evidence type="ECO:0000256" key="7">
    <source>
        <dbReference type="SAM" id="MobiDB-lite"/>
    </source>
</evidence>
<feature type="region of interest" description="Disordered" evidence="7">
    <location>
        <begin position="1"/>
        <end position="27"/>
    </location>
</feature>
<organism evidence="8">
    <name type="scientific">Opuntia streptacantha</name>
    <name type="common">Prickly pear cactus</name>
    <name type="synonym">Opuntia cardona</name>
    <dbReference type="NCBI Taxonomy" id="393608"/>
    <lineage>
        <taxon>Eukaryota</taxon>
        <taxon>Viridiplantae</taxon>
        <taxon>Streptophyta</taxon>
        <taxon>Embryophyta</taxon>
        <taxon>Tracheophyta</taxon>
        <taxon>Spermatophyta</taxon>
        <taxon>Magnoliopsida</taxon>
        <taxon>eudicotyledons</taxon>
        <taxon>Gunneridae</taxon>
        <taxon>Pentapetalae</taxon>
        <taxon>Caryophyllales</taxon>
        <taxon>Cactineae</taxon>
        <taxon>Cactaceae</taxon>
        <taxon>Opuntioideae</taxon>
        <taxon>Opuntia</taxon>
    </lineage>
</organism>